<protein>
    <submittedName>
        <fullName evidence="1">Uncharacterized protein</fullName>
    </submittedName>
</protein>
<evidence type="ECO:0000313" key="1">
    <source>
        <dbReference type="EMBL" id="REC54499.1"/>
    </source>
</evidence>
<accession>A0A3D9BLT3</accession>
<dbReference type="EMBL" id="QNVS01000023">
    <property type="protein sequence ID" value="REC54499.1"/>
    <property type="molecule type" value="Genomic_DNA"/>
</dbReference>
<keyword evidence="2" id="KW-1185">Reference proteome</keyword>
<gene>
    <name evidence="1" type="ORF">DRF62_09235</name>
</gene>
<reference evidence="1 2" key="1">
    <citation type="journal article" date="2006" name="Int. J. Syst. Evol. Microbiol.">
        <title>Chryseobacterium piscium sp. nov., isolated from fish of the South Atlantic Ocean off South Africa.</title>
        <authorList>
            <person name="de Beer H."/>
            <person name="Hugo C.J."/>
            <person name="Jooste P.J."/>
            <person name="Vancanneyt M."/>
            <person name="Coenye T."/>
            <person name="Vandamme P."/>
        </authorList>
    </citation>
    <scope>NUCLEOTIDE SEQUENCE [LARGE SCALE GENOMIC DNA]</scope>
    <source>
        <strain evidence="1 2">CCUG 51923</strain>
    </source>
</reference>
<evidence type="ECO:0000313" key="2">
    <source>
        <dbReference type="Proteomes" id="UP000256512"/>
    </source>
</evidence>
<dbReference type="AlphaFoldDB" id="A0A3D9BLT3"/>
<sequence length="90" mass="10335">MKIQIRNNLYLCKKQIMNTIIVHPTTPEETSFLENLLKRMKFSFEKVSEEIITVSPEELKSINIGIDEANDNKLTDSADVHQKARALCSK</sequence>
<comment type="caution">
    <text evidence="1">The sequence shown here is derived from an EMBL/GenBank/DDBJ whole genome shotgun (WGS) entry which is preliminary data.</text>
</comment>
<organism evidence="1 2">
    <name type="scientific">Chryseobacterium piscium</name>
    <dbReference type="NCBI Taxonomy" id="333702"/>
    <lineage>
        <taxon>Bacteria</taxon>
        <taxon>Pseudomonadati</taxon>
        <taxon>Bacteroidota</taxon>
        <taxon>Flavobacteriia</taxon>
        <taxon>Flavobacteriales</taxon>
        <taxon>Weeksellaceae</taxon>
        <taxon>Chryseobacterium group</taxon>
        <taxon>Chryseobacterium</taxon>
    </lineage>
</organism>
<name>A0A3D9BLT3_9FLAO</name>
<dbReference type="Proteomes" id="UP000256512">
    <property type="component" value="Unassembled WGS sequence"/>
</dbReference>
<proteinExistence type="predicted"/>